<dbReference type="AlphaFoldDB" id="A0A7W8ACE4"/>
<name>A0A7W8ACE4_9ACTN</name>
<comment type="caution">
    <text evidence="1">The sequence shown here is derived from an EMBL/GenBank/DDBJ whole genome shotgun (WGS) entry which is preliminary data.</text>
</comment>
<dbReference type="Proteomes" id="UP000568380">
    <property type="component" value="Unassembled WGS sequence"/>
</dbReference>
<reference evidence="1 2" key="1">
    <citation type="submission" date="2020-08" db="EMBL/GenBank/DDBJ databases">
        <title>Genomic Encyclopedia of Type Strains, Phase IV (KMG-IV): sequencing the most valuable type-strain genomes for metagenomic binning, comparative biology and taxonomic classification.</title>
        <authorList>
            <person name="Goeker M."/>
        </authorList>
    </citation>
    <scope>NUCLEOTIDE SEQUENCE [LARGE SCALE GENOMIC DNA]</scope>
    <source>
        <strain evidence="1 2">DSM 45385</strain>
    </source>
</reference>
<sequence length="74" mass="7715">MIRGAGPAGLAAGTPVTRVSEPANHRVSAADPADRSVLCFEIPCQVGDEIWTGGWDGAAWSAARARCARHVVED</sequence>
<evidence type="ECO:0000313" key="1">
    <source>
        <dbReference type="EMBL" id="MBB5083535.1"/>
    </source>
</evidence>
<evidence type="ECO:0000313" key="2">
    <source>
        <dbReference type="Proteomes" id="UP000568380"/>
    </source>
</evidence>
<organism evidence="1 2">
    <name type="scientific">Nonomuraea endophytica</name>
    <dbReference type="NCBI Taxonomy" id="714136"/>
    <lineage>
        <taxon>Bacteria</taxon>
        <taxon>Bacillati</taxon>
        <taxon>Actinomycetota</taxon>
        <taxon>Actinomycetes</taxon>
        <taxon>Streptosporangiales</taxon>
        <taxon>Streptosporangiaceae</taxon>
        <taxon>Nonomuraea</taxon>
    </lineage>
</organism>
<keyword evidence="2" id="KW-1185">Reference proteome</keyword>
<gene>
    <name evidence="1" type="ORF">HNR40_009039</name>
</gene>
<dbReference type="EMBL" id="JACHIN010000017">
    <property type="protein sequence ID" value="MBB5083535.1"/>
    <property type="molecule type" value="Genomic_DNA"/>
</dbReference>
<proteinExistence type="predicted"/>
<protein>
    <submittedName>
        <fullName evidence="1">Uncharacterized protein</fullName>
    </submittedName>
</protein>
<dbReference type="RefSeq" id="WP_184972786.1">
    <property type="nucleotide sequence ID" value="NZ_JACHIN010000017.1"/>
</dbReference>
<accession>A0A7W8ACE4</accession>